<accession>A0A0E9Q061</accession>
<name>A0A0E9Q061_ANGAN</name>
<protein>
    <submittedName>
        <fullName evidence="1">Uncharacterized protein</fullName>
    </submittedName>
</protein>
<sequence>MRAASFEQHCV</sequence>
<reference evidence="1" key="2">
    <citation type="journal article" date="2015" name="Fish Shellfish Immunol.">
        <title>Early steps in the European eel (Anguilla anguilla)-Vibrio vulnificus interaction in the gills: Role of the RtxA13 toxin.</title>
        <authorList>
            <person name="Callol A."/>
            <person name="Pajuelo D."/>
            <person name="Ebbesson L."/>
            <person name="Teles M."/>
            <person name="MacKenzie S."/>
            <person name="Amaro C."/>
        </authorList>
    </citation>
    <scope>NUCLEOTIDE SEQUENCE</scope>
</reference>
<proteinExistence type="predicted"/>
<evidence type="ECO:0000313" key="1">
    <source>
        <dbReference type="EMBL" id="JAH10144.1"/>
    </source>
</evidence>
<organism evidence="1">
    <name type="scientific">Anguilla anguilla</name>
    <name type="common">European freshwater eel</name>
    <name type="synonym">Muraena anguilla</name>
    <dbReference type="NCBI Taxonomy" id="7936"/>
    <lineage>
        <taxon>Eukaryota</taxon>
        <taxon>Metazoa</taxon>
        <taxon>Chordata</taxon>
        <taxon>Craniata</taxon>
        <taxon>Vertebrata</taxon>
        <taxon>Euteleostomi</taxon>
        <taxon>Actinopterygii</taxon>
        <taxon>Neopterygii</taxon>
        <taxon>Teleostei</taxon>
        <taxon>Anguilliformes</taxon>
        <taxon>Anguillidae</taxon>
        <taxon>Anguilla</taxon>
    </lineage>
</organism>
<dbReference type="EMBL" id="GBXM01098433">
    <property type="protein sequence ID" value="JAH10144.1"/>
    <property type="molecule type" value="Transcribed_RNA"/>
</dbReference>
<reference evidence="1" key="1">
    <citation type="submission" date="2014-11" db="EMBL/GenBank/DDBJ databases">
        <authorList>
            <person name="Amaro Gonzalez C."/>
        </authorList>
    </citation>
    <scope>NUCLEOTIDE SEQUENCE</scope>
</reference>